<dbReference type="Proteomes" id="UP001497512">
    <property type="component" value="Chromosome 17"/>
</dbReference>
<proteinExistence type="inferred from homology"/>
<feature type="compositionally biased region" description="Low complexity" evidence="9">
    <location>
        <begin position="82"/>
        <end position="91"/>
    </location>
</feature>
<feature type="coiled-coil region" evidence="8">
    <location>
        <begin position="2660"/>
        <end position="2708"/>
    </location>
</feature>
<feature type="compositionally biased region" description="Polar residues" evidence="9">
    <location>
        <begin position="1"/>
        <end position="10"/>
    </location>
</feature>
<dbReference type="PANTHER" id="PTHR37739:SF8">
    <property type="entry name" value="KINESIN-LIKE PROTEIN KIN-12D"/>
    <property type="match status" value="1"/>
</dbReference>
<protein>
    <recommendedName>
        <fullName evidence="10">Kinesin motor domain-containing protein</fullName>
    </recommendedName>
</protein>
<dbReference type="SMART" id="SM00129">
    <property type="entry name" value="KISc"/>
    <property type="match status" value="1"/>
</dbReference>
<feature type="coiled-coil region" evidence="8">
    <location>
        <begin position="2184"/>
        <end position="2288"/>
    </location>
</feature>
<evidence type="ECO:0000259" key="10">
    <source>
        <dbReference type="PROSITE" id="PS50067"/>
    </source>
</evidence>
<dbReference type="PROSITE" id="PS00411">
    <property type="entry name" value="KINESIN_MOTOR_1"/>
    <property type="match status" value="1"/>
</dbReference>
<feature type="coiled-coil region" evidence="8">
    <location>
        <begin position="1054"/>
        <end position="1248"/>
    </location>
</feature>
<keyword evidence="2 7" id="KW-0547">Nucleotide-binding</keyword>
<feature type="region of interest" description="Disordered" evidence="9">
    <location>
        <begin position="121"/>
        <end position="166"/>
    </location>
</feature>
<evidence type="ECO:0000256" key="6">
    <source>
        <dbReference type="ARBA" id="ARBA00034488"/>
    </source>
</evidence>
<name>A0ABP0U0T3_9BRYO</name>
<dbReference type="EMBL" id="OZ019909">
    <property type="protein sequence ID" value="CAK9209771.1"/>
    <property type="molecule type" value="Genomic_DNA"/>
</dbReference>
<evidence type="ECO:0000256" key="8">
    <source>
        <dbReference type="SAM" id="Coils"/>
    </source>
</evidence>
<feature type="domain" description="Kinesin motor" evidence="10">
    <location>
        <begin position="333"/>
        <end position="670"/>
    </location>
</feature>
<dbReference type="InterPro" id="IPR036961">
    <property type="entry name" value="Kinesin_motor_dom_sf"/>
</dbReference>
<sequence length="2971" mass="332407">MVKGNASSRLNPKASEAQPCADGSLEAAAAMAAAARPPLSALSGGVRNNLASGANATTLSSNAQAAKSEKPSPRAGTKTSYARAGVASAAANHDQGKYPHLENSSFRINCNNVCSTPTPARMTPDRFVTPGAMTTTSNRSTQSVPRRASWVPTPPKAAKNLEASRRSSFAGTIRHNVARALSNSFATEENMDVENSSSSSSSCSSELSDPESIKSSVSQTISSVHHQQKAAGRTQRFSSSSSSATRHEFTTSNSAGLESQRTPNRANSKPWRTGSCSAAAASPSNIRSMISAGTLHRGGSGSQQLHISKSLSQNFVEMDFELEEDSSFWNDHNVQVLVRMRPLSSIEAANQEFLKCLRQESAHTVTWLGQPESQFTFDHVAGEKISQENLFNVVGLPMVENCMAGYNSCMFAYGQTGSGKTHTMLGDIDDLFHQPSDNRGITPRIFEYLFARILKEEEERKLEHLQYVCKCSFLEIYNEQITDLLEPTSSNLQIREDCNSGVYVENLSEVEVKSMQDVLHLLLKGAGNRRVAATHMNAESSRSHSVFACTIESRWENNSLINMRFGRLNLVDLAGSERQKNSGAEGERLKEAANINKSLSTLGLVIMILVDVANGKQRHVPYRDSKLTYLLQDSLGGNSKTAIIATVSPSSCCAMETLSTLKFAQRAKFIQNNAIINEDASGEMTALRREIQRLKEELSSLRSQTLSSMRRERRRESDEFFRLSITPKAIFSPAPEDVHEDEPTLKTEELLEKVLQSHGMFLRQEEETESCRKVVQLREDKIQRLELLSDEKLSVESYLNDENKMLAQELQIMQGFIKCNPKLAHLSMDNLHLTEQLKRYQEFYEAGERETLLQENLDLRDQMLELLNGKIAVDQGPGALMNTEAEHCQKELEICRNDLTTCLEASAQVQRQLNETETLVGQLTLQCAELQKELVLLKEDREDLNSRYQKIVEEKDQEIQRTQLEWEVAAKKLLMELAEGDKILIEAEQEMEEIISETWLLKSLHNKAQRWSAESKQSEADVDKEQEYFGTGQLFEENEIFASQLQIPGPQDACVAFGEEKIRLESKIQQLEQELQDWQQHTQTAQALSAKLEALQKCLTDLDREKSAMEVEIELLQVRAQEASTLCEDNVKLVNKAQNLELELLECQSKNAEEISFLLEAKDNLHERVKHLELELKDCQQRAEETQTTLVEMAKDNLELREEIELLSNQAQQATGLLEEKHKLEREMVELELELKDSHRKKLALRKETKQLASSLVEMECQNQSLALAVEQEAGTSLQMKKDMLVLKEEKEALQHFVENLQQELKNCQQKAETTALVHEELRRTVVSLHSELGQKVELEADAATMAQSLYDKLKANNVELDMLVQRNFELERDLALKIGALEVLAEELADANKSRQNVESERDELAEQIAALLATGALMSKQVQELQEELHKMGALMSEQVQGLQDELHKTGALMSKQVRELQEELDRAVVLMSKQVQELQEKLDEKTNELQSISVDMSAQISHFQGLATSLVQELEEKKIAFVKLQDEHHSVKQELAHLIENSENELCAARETEEKLQTELSNVTEELTNAQVLAGENKRMADHVRQESEDRALLISALQENKEKLQGNMEMLQEELLHKEELVQRLELDIRELQHVADESHLQEELLYANSQILELKAEVEQKIKACSLLEEELIMTRTAAAKVAHERDDLRFTSENCQEKLSILETEVAVGCEALCKMEIELTVAKAVSAQVTEELDLKIKELGALEVNLLAVQASTACAAKESSDLKAQVPSLASKVEFLEAELQLKAEAMSLLEVELMTATLAATDMTEESIGLKAQNADLEASKIALAAELEQNVSTKYSLEGELKAARANASTLTEQNLRLETELLAASLAAIDLREKIAELETQTAGLEASKVALAAELEQDVDARCSLEAELKAARITASDLIEQNLTLTAQVAELHVKLDVSERDLEQKFAALSSLESELVGERLMVTCMTEESSKFQIQIAELEKKVEAARFLQNELTTATVAVCHLTEKSSKFEAQIAELQAKNCALNTDLQHQLEELRAMEGELKAVRMTASNTTEENARLNVQVAELQAKKVASEGELEQKAATQILLESEVVAARLTVSCMEGELKAARMTASNMTEEIIRLNGRVTELQAKKVSSEGELEQKAAVQIILEGEVEAARLAVSYMEGELRAEKITASNMTEENARLNAQVAELQMKKVAAEGELEQKTAAQILLEGQVEAARLAVSQMEGELRAARIAASNMTEENARLNAQVAELQVKKVAAEGELEQKTAAQILLEGQVETARLAVSQMEGELRAVRMTASNMTEEIVRLNGQVAELQAKKVSSEWEFEQKAAAQILLEGEVVAARLAVSQMEGELRAARMTASNMTEEIVRLNGQVAELQARKVSSEGELEHKAAALIILEGEVVGARLAISHMEGELRAARMAASNMTEENTRLNAQVAELEAIKANAECELEQKVAAQILLERELVAAKFTASHMENEFRAARITALDMTEENDRLNAQVAELQAKKVAFEVELDHRVATQIRLEDECPKLKAQIAVLEKKVEAMRSLELRIGMLEEELNAKEDAIESLEKQHLAAAQQKETLLENAEQNLITMKSDRDRVCTELQSLHEELVTLQSRADYHEAAALEAQMNAELNERCLKDKEEESRLLQTSVEALQSTLSALENQLDLLKRESEQQRMMREDLELDLEGMRNHMSMMHALRSTDAWNVQSFQTAQSTNAELQRQMDEKDKELDQVRKKLESLHCQCDDYTRKIEDMEADLTHVQQEILALRIECEHKDKQISTLNVQLADAESLTQDVMRDLHSVKLDISNYASLVSQQQLELISERARHFDEAQEKDEEVSNLRAQLNKERESWMLEMHHKQAEIVVSRVLSEKLLLKNKTLANEYKKLKADHAGKRKQLQLLEEELKQLTELQSCTESETEDFDEVKQFQALLACANANDELPQNQA</sequence>
<feature type="compositionally biased region" description="Low complexity" evidence="9">
    <location>
        <begin position="213"/>
        <end position="225"/>
    </location>
</feature>
<keyword evidence="4 8" id="KW-0175">Coiled coil</keyword>
<feature type="coiled-coil region" evidence="8">
    <location>
        <begin position="1460"/>
        <end position="1498"/>
    </location>
</feature>
<dbReference type="Pfam" id="PF00225">
    <property type="entry name" value="Kinesin"/>
    <property type="match status" value="1"/>
</dbReference>
<dbReference type="Gene3D" id="3.40.850.10">
    <property type="entry name" value="Kinesin motor domain"/>
    <property type="match status" value="1"/>
</dbReference>
<feature type="binding site" evidence="7">
    <location>
        <begin position="414"/>
        <end position="421"/>
    </location>
    <ligand>
        <name>ATP</name>
        <dbReference type="ChEBI" id="CHEBI:30616"/>
    </ligand>
</feature>
<dbReference type="SUPFAM" id="SSF52540">
    <property type="entry name" value="P-loop containing nucleoside triphosphate hydrolases"/>
    <property type="match status" value="1"/>
</dbReference>
<evidence type="ECO:0000256" key="5">
    <source>
        <dbReference type="ARBA" id="ARBA00023175"/>
    </source>
</evidence>
<keyword evidence="5 7" id="KW-0505">Motor protein</keyword>
<feature type="coiled-coil region" evidence="8">
    <location>
        <begin position="1524"/>
        <end position="1676"/>
    </location>
</feature>
<feature type="compositionally biased region" description="Polar residues" evidence="9">
    <location>
        <begin position="132"/>
        <end position="144"/>
    </location>
</feature>
<dbReference type="InterPro" id="IPR027417">
    <property type="entry name" value="P-loop_NTPase"/>
</dbReference>
<feature type="coiled-coil region" evidence="8">
    <location>
        <begin position="2366"/>
        <end position="2407"/>
    </location>
</feature>
<feature type="compositionally biased region" description="Polar residues" evidence="9">
    <location>
        <begin position="250"/>
        <end position="267"/>
    </location>
</feature>
<dbReference type="PRINTS" id="PR00380">
    <property type="entry name" value="KINESINHEAVY"/>
</dbReference>
<evidence type="ECO:0000313" key="12">
    <source>
        <dbReference type="Proteomes" id="UP001497512"/>
    </source>
</evidence>
<feature type="coiled-coil region" evidence="8">
    <location>
        <begin position="2733"/>
        <end position="2795"/>
    </location>
</feature>
<evidence type="ECO:0000256" key="1">
    <source>
        <dbReference type="ARBA" id="ARBA00022701"/>
    </source>
</evidence>
<feature type="coiled-coil region" evidence="8">
    <location>
        <begin position="1382"/>
        <end position="1416"/>
    </location>
</feature>
<keyword evidence="1" id="KW-0493">Microtubule</keyword>
<dbReference type="InterPro" id="IPR044986">
    <property type="entry name" value="KIF15/KIN-12"/>
</dbReference>
<dbReference type="PANTHER" id="PTHR37739">
    <property type="entry name" value="KINESIN-LIKE PROTEIN KIN-12D"/>
    <property type="match status" value="1"/>
</dbReference>
<reference evidence="11" key="1">
    <citation type="submission" date="2024-02" db="EMBL/GenBank/DDBJ databases">
        <authorList>
            <consortium name="ELIXIR-Norway"/>
            <consortium name="Elixir Norway"/>
        </authorList>
    </citation>
    <scope>NUCLEOTIDE SEQUENCE</scope>
</reference>
<feature type="region of interest" description="Disordered" evidence="9">
    <location>
        <begin position="1"/>
        <end position="21"/>
    </location>
</feature>
<dbReference type="InterPro" id="IPR019821">
    <property type="entry name" value="Kinesin_motor_CS"/>
</dbReference>
<feature type="region of interest" description="Disordered" evidence="9">
    <location>
        <begin position="57"/>
        <end position="100"/>
    </location>
</feature>
<evidence type="ECO:0000256" key="4">
    <source>
        <dbReference type="ARBA" id="ARBA00023054"/>
    </source>
</evidence>
<feature type="region of interest" description="Disordered" evidence="9">
    <location>
        <begin position="189"/>
        <end position="282"/>
    </location>
</feature>
<comment type="similarity">
    <text evidence="6">Belongs to the TRAFAC class myosin-kinesin ATPase superfamily. Kinesin family. KIN-12 subfamily.</text>
</comment>
<feature type="coiled-coil region" evidence="8">
    <location>
        <begin position="1284"/>
        <end position="1318"/>
    </location>
</feature>
<evidence type="ECO:0000256" key="3">
    <source>
        <dbReference type="ARBA" id="ARBA00022840"/>
    </source>
</evidence>
<feature type="coiled-coil region" evidence="8">
    <location>
        <begin position="2044"/>
        <end position="2092"/>
    </location>
</feature>
<gene>
    <name evidence="11" type="ORF">CSSPTR1EN2_LOCUS10060</name>
</gene>
<dbReference type="InterPro" id="IPR003106">
    <property type="entry name" value="Leu_zip_homeo"/>
</dbReference>
<feature type="coiled-coil region" evidence="8">
    <location>
        <begin position="2436"/>
        <end position="2477"/>
    </location>
</feature>
<dbReference type="PROSITE" id="PS50067">
    <property type="entry name" value="KINESIN_MOTOR_2"/>
    <property type="match status" value="1"/>
</dbReference>
<evidence type="ECO:0000313" key="11">
    <source>
        <dbReference type="EMBL" id="CAK9209771.1"/>
    </source>
</evidence>
<accession>A0ABP0U0T3</accession>
<organism evidence="11 12">
    <name type="scientific">Sphagnum troendelagicum</name>
    <dbReference type="NCBI Taxonomy" id="128251"/>
    <lineage>
        <taxon>Eukaryota</taxon>
        <taxon>Viridiplantae</taxon>
        <taxon>Streptophyta</taxon>
        <taxon>Embryophyta</taxon>
        <taxon>Bryophyta</taxon>
        <taxon>Sphagnophytina</taxon>
        <taxon>Sphagnopsida</taxon>
        <taxon>Sphagnales</taxon>
        <taxon>Sphagnaceae</taxon>
        <taxon>Sphagnum</taxon>
    </lineage>
</organism>
<dbReference type="SMART" id="SM00340">
    <property type="entry name" value="HALZ"/>
    <property type="match status" value="8"/>
</dbReference>
<feature type="coiled-coil region" evidence="8">
    <location>
        <begin position="1852"/>
        <end position="1900"/>
    </location>
</feature>
<evidence type="ECO:0000256" key="7">
    <source>
        <dbReference type="PROSITE-ProRule" id="PRU00283"/>
    </source>
</evidence>
<dbReference type="InterPro" id="IPR001752">
    <property type="entry name" value="Kinesin_motor_dom"/>
</dbReference>
<evidence type="ECO:0000256" key="2">
    <source>
        <dbReference type="ARBA" id="ARBA00022741"/>
    </source>
</evidence>
<keyword evidence="3 7" id="KW-0067">ATP-binding</keyword>
<feature type="coiled-coil region" evidence="8">
    <location>
        <begin position="913"/>
        <end position="965"/>
    </location>
</feature>
<feature type="coiled-coil region" evidence="8">
    <location>
        <begin position="677"/>
        <end position="704"/>
    </location>
</feature>
<feature type="compositionally biased region" description="Low complexity" evidence="9">
    <location>
        <begin position="194"/>
        <end position="207"/>
    </location>
</feature>
<evidence type="ECO:0000256" key="9">
    <source>
        <dbReference type="SAM" id="MobiDB-lite"/>
    </source>
</evidence>
<feature type="coiled-coil region" evidence="8">
    <location>
        <begin position="2506"/>
        <end position="2617"/>
    </location>
</feature>
<feature type="coiled-coil region" evidence="8">
    <location>
        <begin position="2849"/>
        <end position="2943"/>
    </location>
</feature>
<keyword evidence="12" id="KW-1185">Reference proteome</keyword>